<dbReference type="AlphaFoldDB" id="E3D0Q8"/>
<feature type="coiled-coil region" evidence="10">
    <location>
        <begin position="289"/>
        <end position="362"/>
    </location>
</feature>
<dbReference type="Gene3D" id="3.40.50.300">
    <property type="entry name" value="P-loop containing nucleotide triphosphate hydrolases"/>
    <property type="match status" value="2"/>
</dbReference>
<dbReference type="GO" id="GO:0006310">
    <property type="term" value="P:DNA recombination"/>
    <property type="evidence" value="ECO:0007669"/>
    <property type="project" value="InterPro"/>
</dbReference>
<evidence type="ECO:0000259" key="11">
    <source>
        <dbReference type="SMART" id="SM00382"/>
    </source>
</evidence>
<evidence type="ECO:0000256" key="2">
    <source>
        <dbReference type="ARBA" id="ARBA00009441"/>
    </source>
</evidence>
<evidence type="ECO:0000256" key="4">
    <source>
        <dbReference type="ARBA" id="ARBA00022741"/>
    </source>
</evidence>
<comment type="function">
    <text evidence="1 9">May be involved in recombinational repair of damaged DNA.</text>
</comment>
<protein>
    <recommendedName>
        <fullName evidence="3 9">DNA repair protein RecN</fullName>
    </recommendedName>
    <alternativeName>
        <fullName evidence="8 9">Recombination protein N</fullName>
    </alternativeName>
</protein>
<proteinExistence type="inferred from homology"/>
<keyword evidence="13" id="KW-1185">Reference proteome</keyword>
<dbReference type="GO" id="GO:0005524">
    <property type="term" value="F:ATP binding"/>
    <property type="evidence" value="ECO:0007669"/>
    <property type="project" value="UniProtKB-KW"/>
</dbReference>
<dbReference type="PANTHER" id="PTHR11059:SF0">
    <property type="entry name" value="DNA REPAIR PROTEIN RECN"/>
    <property type="match status" value="1"/>
</dbReference>
<evidence type="ECO:0000256" key="3">
    <source>
        <dbReference type="ARBA" id="ARBA00021315"/>
    </source>
</evidence>
<dbReference type="GO" id="GO:0043590">
    <property type="term" value="C:bacterial nucleoid"/>
    <property type="evidence" value="ECO:0007669"/>
    <property type="project" value="TreeGrafter"/>
</dbReference>
<evidence type="ECO:0000256" key="9">
    <source>
        <dbReference type="PIRNR" id="PIRNR003128"/>
    </source>
</evidence>
<organism evidence="12 13">
    <name type="scientific">Aminomonas paucivorans DSM 12260</name>
    <dbReference type="NCBI Taxonomy" id="584708"/>
    <lineage>
        <taxon>Bacteria</taxon>
        <taxon>Thermotogati</taxon>
        <taxon>Synergistota</taxon>
        <taxon>Synergistia</taxon>
        <taxon>Synergistales</taxon>
        <taxon>Synergistaceae</taxon>
        <taxon>Aminomonas</taxon>
    </lineage>
</organism>
<keyword evidence="4" id="KW-0547">Nucleotide-binding</keyword>
<reference evidence="12 13" key="1">
    <citation type="journal article" date="2010" name="Stand. Genomic Sci.">
        <title>Non-contiguous finished genome sequence of Aminomonas paucivorans type strain (GLU-3).</title>
        <authorList>
            <person name="Pitluck S."/>
            <person name="Yasawong M."/>
            <person name="Held B."/>
            <person name="Lapidus A."/>
            <person name="Nolan M."/>
            <person name="Copeland A."/>
            <person name="Lucas S."/>
            <person name="Del Rio T.G."/>
            <person name="Tice H."/>
            <person name="Cheng J.F."/>
            <person name="Chertkov O."/>
            <person name="Goodwin L."/>
            <person name="Tapia R."/>
            <person name="Han C."/>
            <person name="Liolios K."/>
            <person name="Ivanova N."/>
            <person name="Mavromatis K."/>
            <person name="Ovchinnikova G."/>
            <person name="Pati A."/>
            <person name="Chen A."/>
            <person name="Palaniappan K."/>
            <person name="Land M."/>
            <person name="Hauser L."/>
            <person name="Chang Y.J."/>
            <person name="Jeffries C.D."/>
            <person name="Pukall R."/>
            <person name="Spring S."/>
            <person name="Rohde M."/>
            <person name="Sikorski J."/>
            <person name="Goker M."/>
            <person name="Woyke T."/>
            <person name="Bristow J."/>
            <person name="Eisen J.A."/>
            <person name="Markowitz V."/>
            <person name="Hugenholtz P."/>
            <person name="Kyrpides N.C."/>
            <person name="Klenk H.P."/>
        </authorList>
    </citation>
    <scope>NUCLEOTIDE SEQUENCE [LARGE SCALE GENOMIC DNA]</scope>
    <source>
        <strain evidence="12 13">DSM 12260</strain>
    </source>
</reference>
<dbReference type="PIRSF" id="PIRSF003128">
    <property type="entry name" value="RecN"/>
    <property type="match status" value="1"/>
</dbReference>
<dbReference type="eggNOG" id="COG0497">
    <property type="taxonomic scope" value="Bacteria"/>
</dbReference>
<dbReference type="GO" id="GO:0006281">
    <property type="term" value="P:DNA repair"/>
    <property type="evidence" value="ECO:0007669"/>
    <property type="project" value="UniProtKB-KW"/>
</dbReference>
<evidence type="ECO:0000313" key="13">
    <source>
        <dbReference type="Proteomes" id="UP000005096"/>
    </source>
</evidence>
<dbReference type="SMART" id="SM00382">
    <property type="entry name" value="AAA"/>
    <property type="match status" value="1"/>
</dbReference>
<dbReference type="GO" id="GO:0009432">
    <property type="term" value="P:SOS response"/>
    <property type="evidence" value="ECO:0007669"/>
    <property type="project" value="TreeGrafter"/>
</dbReference>
<comment type="similarity">
    <text evidence="2 9">Belongs to the RecN family.</text>
</comment>
<name>E3D0Q8_9BACT</name>
<evidence type="ECO:0000256" key="8">
    <source>
        <dbReference type="ARBA" id="ARBA00033408"/>
    </source>
</evidence>
<dbReference type="InterPro" id="IPR003593">
    <property type="entry name" value="AAA+_ATPase"/>
</dbReference>
<evidence type="ECO:0000256" key="5">
    <source>
        <dbReference type="ARBA" id="ARBA00022763"/>
    </source>
</evidence>
<sequence length="545" mass="60522">MIESLRIRNVGGVRSAELEFRGRFVAVTGESGAGKSSLVRALELLAGKRAQGTILRAGEDAAEVEGTFLPGPDERDREPLRVRRVLSKTGKNRLYLQDEWATLADLGRTLSPRLQIQSQFAQLELLDPQEARDLLDAFAGPETESRRGTMETLYRDALGQERRLRDLKVRRRDVLATFAPAEAAAQEIRGLPLAPGCARTWEEERIRLQEGVAGLRALSQQTFLLAGDDQGLLLQLRRCIDLLTAHAPEEDRALWSSLAAEGLEKLEMLAGRCEKALLARSPEAEEAALEELETRLGTLKGLLRRLRLKDEAALLAYLEEARTQEAWLHESESLLADLETQVRQLRREANRAALDLREHRTASARLLGEEVQRHLGELGMEGFAFQVHLSPLDRLHPWGADQVEFLLGTGELPPAPIPKRASGGELSRILLALQCAIRDRRTPATLVFDEVEAGLGGKAALLAGLKLRELARSGQVILVTHEASLAALADQHFLVHREGDRTLVEDLRGEPREREIARMLSGSEDVPEALEHARVLLRCPRPEEN</sequence>
<dbReference type="InterPro" id="IPR004604">
    <property type="entry name" value="DNA_recomb/repair_RecN"/>
</dbReference>
<dbReference type="RefSeq" id="WP_006301083.1">
    <property type="nucleotide sequence ID" value="NZ_CM001022.1"/>
</dbReference>
<dbReference type="EMBL" id="CM001022">
    <property type="protein sequence ID" value="EFQ23879.1"/>
    <property type="molecule type" value="Genomic_DNA"/>
</dbReference>
<feature type="domain" description="AAA+ ATPase" evidence="11">
    <location>
        <begin position="21"/>
        <end position="499"/>
    </location>
</feature>
<dbReference type="HOGENOM" id="CLU_018297_3_0_0"/>
<keyword evidence="6" id="KW-0067">ATP-binding</keyword>
<keyword evidence="7 9" id="KW-0234">DNA repair</keyword>
<keyword evidence="5 9" id="KW-0227">DNA damage</keyword>
<keyword evidence="10" id="KW-0175">Coiled coil</keyword>
<dbReference type="InterPro" id="IPR027417">
    <property type="entry name" value="P-loop_NTPase"/>
</dbReference>
<evidence type="ECO:0000256" key="10">
    <source>
        <dbReference type="SAM" id="Coils"/>
    </source>
</evidence>
<dbReference type="Proteomes" id="UP000005096">
    <property type="component" value="Chromosome"/>
</dbReference>
<dbReference type="PANTHER" id="PTHR11059">
    <property type="entry name" value="DNA REPAIR PROTEIN RECN"/>
    <property type="match status" value="1"/>
</dbReference>
<dbReference type="SUPFAM" id="SSF52540">
    <property type="entry name" value="P-loop containing nucleoside triphosphate hydrolases"/>
    <property type="match status" value="1"/>
</dbReference>
<evidence type="ECO:0000256" key="1">
    <source>
        <dbReference type="ARBA" id="ARBA00003618"/>
    </source>
</evidence>
<dbReference type="STRING" id="584708.Apau_1460"/>
<dbReference type="InterPro" id="IPR003395">
    <property type="entry name" value="RecF/RecN/SMC_N"/>
</dbReference>
<evidence type="ECO:0000256" key="7">
    <source>
        <dbReference type="ARBA" id="ARBA00023204"/>
    </source>
</evidence>
<dbReference type="PaxDb" id="584708-Apau_1460"/>
<evidence type="ECO:0000313" key="12">
    <source>
        <dbReference type="EMBL" id="EFQ23879.1"/>
    </source>
</evidence>
<dbReference type="OrthoDB" id="9806954at2"/>
<gene>
    <name evidence="12" type="ORF">Apau_1460</name>
</gene>
<evidence type="ECO:0000256" key="6">
    <source>
        <dbReference type="ARBA" id="ARBA00022840"/>
    </source>
</evidence>
<dbReference type="Pfam" id="PF02463">
    <property type="entry name" value="SMC_N"/>
    <property type="match status" value="1"/>
</dbReference>
<accession>E3D0Q8</accession>